<feature type="transmembrane region" description="Helical" evidence="7">
    <location>
        <begin position="255"/>
        <end position="277"/>
    </location>
</feature>
<evidence type="ECO:0000256" key="6">
    <source>
        <dbReference type="ARBA" id="ARBA00023136"/>
    </source>
</evidence>
<evidence type="ECO:0000256" key="7">
    <source>
        <dbReference type="SAM" id="Phobius"/>
    </source>
</evidence>
<keyword evidence="6 7" id="KW-0472">Membrane</keyword>
<evidence type="ECO:0000313" key="9">
    <source>
        <dbReference type="EMBL" id="CAI9085149.1"/>
    </source>
</evidence>
<sequence>MSLGVFSQQPKTKEKIVPYRLRTDLIFQKQTFGNKTYYIVKDPLGLSYYRFPPQEAFLATLFDGKRTTEEIAEIFNAHWPHRKINPEEVLRFASILSRRNLTILPASQWMEQLPRKASSFFHQLSKIFVRIFFIKFPLVRPSSWLDKIVHRLWWLWSFQGVVLTVCFWLLTLLFLFFHRSTFITNQIQFFSPQNIFLLYLAIVIDKTLHEFGHATTCRRFGGEIHEMGVGLFFFIPVGYVDASDSWVIPDKKARIFVGLAGIYTELIVASLAAYFWVFLPLGLAKNLAFNLMVTASVTTLFFNFNPLMKFDGYYALVDLLEIPNLREKSFAYCTAKLQEWLLGYKDPSNQGKKNEAKNVWIFFVYSILSTVYMAYLCHSIGQVVRRFLTPIGLERIGEFLEFSLGIAFVMAILFRIFFQPLLMVSKAKDIKKNASKLKWVAIGGIALGILCLVPVREKVRTVGVVRSDFGQNVASPDGGIVQEIWVYSGEHVKPGQPLLKLRNDKVETETQLARLDLSMKMVGFSNKRTFQQKDEEASKSKEIQVMKSRYDYFLKKKEQLFLRSSIDGIIVSPNVESLKGRYFKAGETILKIRDMHHFSFVAPLNQSQSRIVYPGAEVKGIWISTKKIFHGHVAHVSQKLAEVSEFDPGHLVPFGGKVPVIPSSIKKEYEKNPFYFAYIPVESPSQFMVEGLRAKLVIKGKKTLLGKKIYRFLSTLLFYKHEE</sequence>
<feature type="transmembrane region" description="Helical" evidence="7">
    <location>
        <begin position="359"/>
        <end position="376"/>
    </location>
</feature>
<accession>A0ABN8XF68</accession>
<reference evidence="9" key="1">
    <citation type="submission" date="2023-03" db="EMBL/GenBank/DDBJ databases">
        <authorList>
            <person name="Cremers G."/>
            <person name="Picone N."/>
        </authorList>
    </citation>
    <scope>NUCLEOTIDE SEQUENCE</scope>
    <source>
        <strain evidence="9">Sample_alias</strain>
    </source>
</reference>
<evidence type="ECO:0000256" key="4">
    <source>
        <dbReference type="ARBA" id="ARBA00022692"/>
    </source>
</evidence>
<keyword evidence="5 7" id="KW-1133">Transmembrane helix</keyword>
<feature type="transmembrane region" description="Helical" evidence="7">
    <location>
        <begin position="283"/>
        <end position="304"/>
    </location>
</feature>
<evidence type="ECO:0000256" key="1">
    <source>
        <dbReference type="ARBA" id="ARBA00001947"/>
    </source>
</evidence>
<feature type="transmembrane region" description="Helical" evidence="7">
    <location>
        <begin position="153"/>
        <end position="177"/>
    </location>
</feature>
<name>A0ABN8XF68_9BACT</name>
<evidence type="ECO:0000313" key="10">
    <source>
        <dbReference type="Proteomes" id="UP001161497"/>
    </source>
</evidence>
<dbReference type="CDD" id="cd05709">
    <property type="entry name" value="S2P-M50"/>
    <property type="match status" value="1"/>
</dbReference>
<feature type="transmembrane region" description="Helical" evidence="7">
    <location>
        <begin position="439"/>
        <end position="455"/>
    </location>
</feature>
<dbReference type="InterPro" id="IPR001193">
    <property type="entry name" value="MBTPS2"/>
</dbReference>
<dbReference type="PANTHER" id="PTHR13325:SF3">
    <property type="entry name" value="MEMBRANE-BOUND TRANSCRIPTION FACTOR SITE-2 PROTEASE"/>
    <property type="match status" value="1"/>
</dbReference>
<dbReference type="Proteomes" id="UP001161497">
    <property type="component" value="Chromosome"/>
</dbReference>
<organism evidence="9 10">
    <name type="scientific">Candidatus Methylacidiphilum fumarolicum</name>
    <dbReference type="NCBI Taxonomy" id="591154"/>
    <lineage>
        <taxon>Bacteria</taxon>
        <taxon>Pseudomonadati</taxon>
        <taxon>Verrucomicrobiota</taxon>
        <taxon>Methylacidiphilae</taxon>
        <taxon>Methylacidiphilales</taxon>
        <taxon>Methylacidiphilaceae</taxon>
        <taxon>Methylacidiphilum (ex Ratnadevi et al. 2023)</taxon>
    </lineage>
</organism>
<evidence type="ECO:0000259" key="8">
    <source>
        <dbReference type="Pfam" id="PF02163"/>
    </source>
</evidence>
<feature type="transmembrane region" description="Helical" evidence="7">
    <location>
        <begin position="396"/>
        <end position="418"/>
    </location>
</feature>
<protein>
    <submittedName>
        <fullName evidence="9">Membrane-fusion protein, contains peptidase family M50 domain</fullName>
    </submittedName>
</protein>
<keyword evidence="10" id="KW-1185">Reference proteome</keyword>
<comment type="similarity">
    <text evidence="3">Belongs to the peptidase M50B family.</text>
</comment>
<proteinExistence type="inferred from homology"/>
<dbReference type="InterPro" id="IPR008915">
    <property type="entry name" value="Peptidase_M50"/>
</dbReference>
<dbReference type="Pfam" id="PF02163">
    <property type="entry name" value="Peptidase_M50"/>
    <property type="match status" value="1"/>
</dbReference>
<evidence type="ECO:0000256" key="3">
    <source>
        <dbReference type="ARBA" id="ARBA00007931"/>
    </source>
</evidence>
<dbReference type="EMBL" id="OX458932">
    <property type="protein sequence ID" value="CAI9085149.1"/>
    <property type="molecule type" value="Genomic_DNA"/>
</dbReference>
<evidence type="ECO:0000256" key="2">
    <source>
        <dbReference type="ARBA" id="ARBA00004127"/>
    </source>
</evidence>
<feature type="domain" description="Peptidase M50" evidence="8">
    <location>
        <begin position="200"/>
        <end position="316"/>
    </location>
</feature>
<evidence type="ECO:0000256" key="5">
    <source>
        <dbReference type="ARBA" id="ARBA00022989"/>
    </source>
</evidence>
<gene>
    <name evidence="9" type="ORF">MFUM_0769</name>
</gene>
<comment type="cofactor">
    <cofactor evidence="1">
        <name>Zn(2+)</name>
        <dbReference type="ChEBI" id="CHEBI:29105"/>
    </cofactor>
</comment>
<keyword evidence="4 7" id="KW-0812">Transmembrane</keyword>
<dbReference type="PANTHER" id="PTHR13325">
    <property type="entry name" value="PROTEASE M50 MEMBRANE-BOUND TRANSCRIPTION FACTOR SITE 2 PROTEASE"/>
    <property type="match status" value="1"/>
</dbReference>
<comment type="subcellular location">
    <subcellularLocation>
        <location evidence="2">Endomembrane system</location>
        <topology evidence="2">Multi-pass membrane protein</topology>
    </subcellularLocation>
</comment>